<dbReference type="EMBL" id="CP121196">
    <property type="protein sequence ID" value="XBH19580.1"/>
    <property type="molecule type" value="Genomic_DNA"/>
</dbReference>
<keyword evidence="1" id="KW-1133">Transmembrane helix</keyword>
<gene>
    <name evidence="2" type="ORF">P8935_09730</name>
</gene>
<protein>
    <submittedName>
        <fullName evidence="2">Uncharacterized protein</fullName>
    </submittedName>
</protein>
<reference evidence="2" key="1">
    <citation type="submission" date="2023-03" db="EMBL/GenBank/DDBJ databases">
        <title>Edaphobacter sp.</title>
        <authorList>
            <person name="Huber K.J."/>
            <person name="Papendorf J."/>
            <person name="Pilke C."/>
            <person name="Bunk B."/>
            <person name="Sproeer C."/>
            <person name="Pester M."/>
        </authorList>
    </citation>
    <scope>NUCLEOTIDE SEQUENCE</scope>
    <source>
        <strain evidence="2">DSM 110680</strain>
    </source>
</reference>
<proteinExistence type="predicted"/>
<organism evidence="2">
    <name type="scientific">Telmatobacter sp. DSM 110680</name>
    <dbReference type="NCBI Taxonomy" id="3036704"/>
    <lineage>
        <taxon>Bacteria</taxon>
        <taxon>Pseudomonadati</taxon>
        <taxon>Acidobacteriota</taxon>
        <taxon>Terriglobia</taxon>
        <taxon>Terriglobales</taxon>
        <taxon>Acidobacteriaceae</taxon>
        <taxon>Telmatobacter</taxon>
    </lineage>
</organism>
<feature type="transmembrane region" description="Helical" evidence="1">
    <location>
        <begin position="12"/>
        <end position="39"/>
    </location>
</feature>
<keyword evidence="1" id="KW-0812">Transmembrane</keyword>
<evidence type="ECO:0000256" key="1">
    <source>
        <dbReference type="SAM" id="Phobius"/>
    </source>
</evidence>
<accession>A0AAU7DR93</accession>
<evidence type="ECO:0000313" key="2">
    <source>
        <dbReference type="EMBL" id="XBH19580.1"/>
    </source>
</evidence>
<keyword evidence="1" id="KW-0472">Membrane</keyword>
<dbReference type="RefSeq" id="WP_348264799.1">
    <property type="nucleotide sequence ID" value="NZ_CP121196.1"/>
</dbReference>
<sequence>MSRTMTHSMMVLAVRLVEIMFFSGLIGCTLVVLISWISIFKEGFSDPTNAEADRH</sequence>
<dbReference type="AlphaFoldDB" id="A0AAU7DR93"/>
<name>A0AAU7DR93_9BACT</name>